<reference evidence="3" key="1">
    <citation type="submission" date="2011-11" db="EMBL/GenBank/DDBJ databases">
        <title>Complete sequence of Desulfosporosinus orientis DSM 765.</title>
        <authorList>
            <person name="Lucas S."/>
            <person name="Han J."/>
            <person name="Lapidus A."/>
            <person name="Cheng J.-F."/>
            <person name="Goodwin L."/>
            <person name="Pitluck S."/>
            <person name="Peters L."/>
            <person name="Ovchinnikova G."/>
            <person name="Teshima H."/>
            <person name="Detter J.C."/>
            <person name="Han C."/>
            <person name="Tapia R."/>
            <person name="Land M."/>
            <person name="Hauser L."/>
            <person name="Kyrpides N."/>
            <person name="Ivanova N."/>
            <person name="Pagani I."/>
            <person name="Pester M."/>
            <person name="Spring S."/>
            <person name="Ollivier B."/>
            <person name="Rattei T."/>
            <person name="Klenk H.-P."/>
            <person name="Wagner M."/>
            <person name="Loy A."/>
            <person name="Woyke T."/>
        </authorList>
    </citation>
    <scope>NUCLEOTIDE SEQUENCE [LARGE SCALE GENOMIC DNA]</scope>
    <source>
        <strain evidence="3">ATCC 19365 / DSM 765 / NCIMB 8382 / VKM B-1628</strain>
    </source>
</reference>
<dbReference type="Proteomes" id="UP000006346">
    <property type="component" value="Chromosome"/>
</dbReference>
<dbReference type="OrthoDB" id="9769590at2"/>
<keyword evidence="1" id="KW-1133">Transmembrane helix</keyword>
<dbReference type="PATRIC" id="fig|768706.3.peg.5456"/>
<dbReference type="GO" id="GO:0005886">
    <property type="term" value="C:plasma membrane"/>
    <property type="evidence" value="ECO:0007669"/>
    <property type="project" value="TreeGrafter"/>
</dbReference>
<keyword evidence="1" id="KW-0812">Transmembrane</keyword>
<dbReference type="PANTHER" id="PTHR38442:SF1">
    <property type="entry name" value="INNER MEMBRANE PROTEIN"/>
    <property type="match status" value="1"/>
</dbReference>
<name>G7WCB8_DESOD</name>
<dbReference type="RefSeq" id="WP_014187538.1">
    <property type="nucleotide sequence ID" value="NC_016584.1"/>
</dbReference>
<sequence length="414" mass="46605">MAKRNNTQSANLTLGGITLGFLVSYPFYLQGSFIGGLISSGCIAGMIGGLADWFAVTALFRRPLGIRPGRVIRTEIIPQNRERIFAALADMVQHELLSQEILRRKLTAWDFSRVMIRVFREQDVQETVSRMLASFGHDLLNNRGSEEVEQQIKGLIRENIGDFQAAKTLAEVIEFSLEHGEVNLVLEAICRAAAKYMDQPIVQATLKDLMESALARYEEKNPTRKMVGMFLPSSAEIAQGLKVKVQTVLQDGTVLQWLEEALLRFVLELKTKVSLQESINLFFTDVIDRGIESCKDNIMRACLGTSSEDSLSDPEQLYRLISSYWQAVFNKIDENHVLREKVNEEIRAILEKQINYHHNMIGRMVREGLEPLTDDKLVDLIEEKAGNDLQMIRINGSVVGGLAGMLIYLLGMVL</sequence>
<dbReference type="HOGENOM" id="CLU_036718_2_1_9"/>
<accession>G7WCB8</accession>
<feature type="transmembrane region" description="Helical" evidence="1">
    <location>
        <begin position="394"/>
        <end position="413"/>
    </location>
</feature>
<dbReference type="Pfam" id="PF04286">
    <property type="entry name" value="DUF445"/>
    <property type="match status" value="1"/>
</dbReference>
<feature type="transmembrane region" description="Helical" evidence="1">
    <location>
        <begin position="34"/>
        <end position="60"/>
    </location>
</feature>
<evidence type="ECO:0000313" key="2">
    <source>
        <dbReference type="EMBL" id="AET70736.1"/>
    </source>
</evidence>
<feature type="transmembrane region" description="Helical" evidence="1">
    <location>
        <begin position="12"/>
        <end position="28"/>
    </location>
</feature>
<dbReference type="KEGG" id="dor:Desor_5358"/>
<gene>
    <name evidence="2" type="ordered locus">Desor_5358</name>
</gene>
<proteinExistence type="predicted"/>
<reference evidence="2 3" key="2">
    <citation type="journal article" date="2012" name="J. Bacteriol.">
        <title>Complete genome sequences of Desulfosporosinus orientis DSM765T, Desulfosporosinus youngiae DSM17734T, Desulfosporosinus meridiei DSM13257T, and Desulfosporosinus acidiphilus DSM22704T.</title>
        <authorList>
            <person name="Pester M."/>
            <person name="Brambilla E."/>
            <person name="Alazard D."/>
            <person name="Rattei T."/>
            <person name="Weinmaier T."/>
            <person name="Han J."/>
            <person name="Lucas S."/>
            <person name="Lapidus A."/>
            <person name="Cheng J.F."/>
            <person name="Goodwin L."/>
            <person name="Pitluck S."/>
            <person name="Peters L."/>
            <person name="Ovchinnikova G."/>
            <person name="Teshima H."/>
            <person name="Detter J.C."/>
            <person name="Han C.S."/>
            <person name="Tapia R."/>
            <person name="Land M.L."/>
            <person name="Hauser L."/>
            <person name="Kyrpides N.C."/>
            <person name="Ivanova N.N."/>
            <person name="Pagani I."/>
            <person name="Huntmann M."/>
            <person name="Wei C.L."/>
            <person name="Davenport K.W."/>
            <person name="Daligault H."/>
            <person name="Chain P.S."/>
            <person name="Chen A."/>
            <person name="Mavromatis K."/>
            <person name="Markowitz V."/>
            <person name="Szeto E."/>
            <person name="Mikhailova N."/>
            <person name="Pati A."/>
            <person name="Wagner M."/>
            <person name="Woyke T."/>
            <person name="Ollivier B."/>
            <person name="Klenk H.P."/>
            <person name="Spring S."/>
            <person name="Loy A."/>
        </authorList>
    </citation>
    <scope>NUCLEOTIDE SEQUENCE [LARGE SCALE GENOMIC DNA]</scope>
    <source>
        <strain evidence="3">ATCC 19365 / DSM 765 / NCIMB 8382 / VKM B-1628</strain>
    </source>
</reference>
<keyword evidence="1" id="KW-0472">Membrane</keyword>
<evidence type="ECO:0000256" key="1">
    <source>
        <dbReference type="SAM" id="Phobius"/>
    </source>
</evidence>
<evidence type="ECO:0000313" key="3">
    <source>
        <dbReference type="Proteomes" id="UP000006346"/>
    </source>
</evidence>
<dbReference type="eggNOG" id="COG2733">
    <property type="taxonomic scope" value="Bacteria"/>
</dbReference>
<keyword evidence="3" id="KW-1185">Reference proteome</keyword>
<dbReference type="InterPro" id="IPR007383">
    <property type="entry name" value="DUF445"/>
</dbReference>
<organism evidence="2 3">
    <name type="scientific">Desulfosporosinus orientis (strain ATCC 19365 / DSM 765 / NCIMB 8382 / VKM B-1628 / Singapore I)</name>
    <name type="common">Desulfotomaculum orientis</name>
    <dbReference type="NCBI Taxonomy" id="768706"/>
    <lineage>
        <taxon>Bacteria</taxon>
        <taxon>Bacillati</taxon>
        <taxon>Bacillota</taxon>
        <taxon>Clostridia</taxon>
        <taxon>Eubacteriales</taxon>
        <taxon>Desulfitobacteriaceae</taxon>
        <taxon>Desulfosporosinus</taxon>
    </lineage>
</organism>
<protein>
    <submittedName>
        <fullName evidence="2">Putative membrane protein</fullName>
    </submittedName>
</protein>
<dbReference type="STRING" id="768706.Desor_5358"/>
<dbReference type="AlphaFoldDB" id="G7WCB8"/>
<dbReference type="EMBL" id="CP003108">
    <property type="protein sequence ID" value="AET70736.1"/>
    <property type="molecule type" value="Genomic_DNA"/>
</dbReference>
<dbReference type="PANTHER" id="PTHR38442">
    <property type="entry name" value="INNER MEMBRANE PROTEIN-RELATED"/>
    <property type="match status" value="1"/>
</dbReference>